<feature type="domain" description="GmrSD restriction endonucleases N-terminal" evidence="1">
    <location>
        <begin position="9"/>
        <end position="222"/>
    </location>
</feature>
<dbReference type="PANTHER" id="PTHR35149:SF1">
    <property type="entry name" value="DUF5655 DOMAIN-CONTAINING PROTEIN"/>
    <property type="match status" value="1"/>
</dbReference>
<dbReference type="Proteomes" id="UP000284002">
    <property type="component" value="Unassembled WGS sequence"/>
</dbReference>
<dbReference type="AlphaFoldDB" id="A0A423HET8"/>
<evidence type="ECO:0000259" key="2">
    <source>
        <dbReference type="Pfam" id="PF07510"/>
    </source>
</evidence>
<organism evidence="3 4">
    <name type="scientific">Pseudomonas frederiksbergensis</name>
    <dbReference type="NCBI Taxonomy" id="104087"/>
    <lineage>
        <taxon>Bacteria</taxon>
        <taxon>Pseudomonadati</taxon>
        <taxon>Pseudomonadota</taxon>
        <taxon>Gammaproteobacteria</taxon>
        <taxon>Pseudomonadales</taxon>
        <taxon>Pseudomonadaceae</taxon>
        <taxon>Pseudomonas</taxon>
    </lineage>
</organism>
<evidence type="ECO:0000259" key="1">
    <source>
        <dbReference type="Pfam" id="PF03235"/>
    </source>
</evidence>
<accession>A0A423HET8</accession>
<dbReference type="InterPro" id="IPR011089">
    <property type="entry name" value="GmrSD_C"/>
</dbReference>
<gene>
    <name evidence="3" type="ORF">BK662_31240</name>
</gene>
<proteinExistence type="predicted"/>
<name>A0A423HET8_9PSED</name>
<protein>
    <recommendedName>
        <fullName evidence="5">DUF262 domain-containing protein</fullName>
    </recommendedName>
</protein>
<dbReference type="PANTHER" id="PTHR35149">
    <property type="entry name" value="SLL5132 PROTEIN"/>
    <property type="match status" value="1"/>
</dbReference>
<evidence type="ECO:0000313" key="4">
    <source>
        <dbReference type="Proteomes" id="UP000284002"/>
    </source>
</evidence>
<dbReference type="RefSeq" id="WP_259695978.1">
    <property type="nucleotide sequence ID" value="NZ_MOBM01000042.1"/>
</dbReference>
<evidence type="ECO:0000313" key="3">
    <source>
        <dbReference type="EMBL" id="RON11718.1"/>
    </source>
</evidence>
<sequence>MEPSTTIQKMMANNRIVVPAYQRAYSWETPTDTSSRSTQTDVFLSDLEEYRASNTRSPYYFGHFLFEEAGQVFRVIDGQQRLTTLTLFLAALFTRLKSLRELTDPEHICFEDMIRRRSEIRFNTVDYDNQLFVDYVIDQSKTDHHGLETASAQRIVRAFDYFKVQLRDKSEDYLTEMLAIVCQAVCTTHPVRDESEAIQMFIFQNNRGKRPSNLEVVKAQFMYTVHLHGHDDDHKAQLIAEIKGRFENIYKSISSIEYRINEDDVLLYTLRVDFNSLWESNTLEKIGKMLAGKEPIEFIQSFTRSLSASFLHLSDFFGKHEKEHFQIHSLVTLSGIAITLPFIIKAYRYALPITDIGALCSAFEGLIVRHRLIGTRADITARINGVYEAFTTKDSSITPILEHIDWLKNTDQSWWAYWNTEKLEEALQGEINHATAKHLLWKYEIHLERRGQRGYMPKRFDTIQSPELEHIAPRSEPTGMPHGYDEYDETFTSEYLNCLGNYLLLSKSHNCAVGNIVFSRKLATYTHNAQQREIATFVTNMQIWGKDAIQLRHDKIIEALMTEL</sequence>
<evidence type="ECO:0008006" key="5">
    <source>
        <dbReference type="Google" id="ProtNLM"/>
    </source>
</evidence>
<dbReference type="Pfam" id="PF07510">
    <property type="entry name" value="GmrSD_C"/>
    <property type="match status" value="1"/>
</dbReference>
<dbReference type="EMBL" id="MOBM01000042">
    <property type="protein sequence ID" value="RON11718.1"/>
    <property type="molecule type" value="Genomic_DNA"/>
</dbReference>
<dbReference type="Pfam" id="PF03235">
    <property type="entry name" value="GmrSD_N"/>
    <property type="match status" value="1"/>
</dbReference>
<comment type="caution">
    <text evidence="3">The sequence shown here is derived from an EMBL/GenBank/DDBJ whole genome shotgun (WGS) entry which is preliminary data.</text>
</comment>
<feature type="domain" description="GmrSD restriction endonucleases C-terminal" evidence="2">
    <location>
        <begin position="432"/>
        <end position="558"/>
    </location>
</feature>
<reference evidence="3 4" key="1">
    <citation type="submission" date="2016-10" db="EMBL/GenBank/DDBJ databases">
        <title>Comparative genome analysis of multiple Pseudomonas spp. focuses on biocontrol and plant growth promoting traits.</title>
        <authorList>
            <person name="Tao X.-Y."/>
            <person name="Taylor C.G."/>
        </authorList>
    </citation>
    <scope>NUCLEOTIDE SEQUENCE [LARGE SCALE GENOMIC DNA]</scope>
    <source>
        <strain evidence="3 4">36C6</strain>
    </source>
</reference>
<dbReference type="InterPro" id="IPR004919">
    <property type="entry name" value="GmrSD_N"/>
</dbReference>